<name>A0ABV0QL71_9TELE</name>
<keyword evidence="2" id="KW-1185">Reference proteome</keyword>
<dbReference type="EMBL" id="JAHRIN010016934">
    <property type="protein sequence ID" value="MEQ2196550.1"/>
    <property type="molecule type" value="Genomic_DNA"/>
</dbReference>
<reference evidence="1 2" key="1">
    <citation type="submission" date="2021-06" db="EMBL/GenBank/DDBJ databases">
        <authorList>
            <person name="Palmer J.M."/>
        </authorList>
    </citation>
    <scope>NUCLEOTIDE SEQUENCE [LARGE SCALE GENOMIC DNA]</scope>
    <source>
        <strain evidence="1 2">XC_2019</strain>
        <tissue evidence="1">Muscle</tissue>
    </source>
</reference>
<organism evidence="1 2">
    <name type="scientific">Xenoophorus captivus</name>
    <dbReference type="NCBI Taxonomy" id="1517983"/>
    <lineage>
        <taxon>Eukaryota</taxon>
        <taxon>Metazoa</taxon>
        <taxon>Chordata</taxon>
        <taxon>Craniata</taxon>
        <taxon>Vertebrata</taxon>
        <taxon>Euteleostomi</taxon>
        <taxon>Actinopterygii</taxon>
        <taxon>Neopterygii</taxon>
        <taxon>Teleostei</taxon>
        <taxon>Neoteleostei</taxon>
        <taxon>Acanthomorphata</taxon>
        <taxon>Ovalentaria</taxon>
        <taxon>Atherinomorphae</taxon>
        <taxon>Cyprinodontiformes</taxon>
        <taxon>Goodeidae</taxon>
        <taxon>Xenoophorus</taxon>
    </lineage>
</organism>
<dbReference type="InterPro" id="IPR027844">
    <property type="entry name" value="INTS15"/>
</dbReference>
<protein>
    <submittedName>
        <fullName evidence="1">Uncharacterized protein</fullName>
    </submittedName>
</protein>
<evidence type="ECO:0000313" key="1">
    <source>
        <dbReference type="EMBL" id="MEQ2196550.1"/>
    </source>
</evidence>
<evidence type="ECO:0000313" key="2">
    <source>
        <dbReference type="Proteomes" id="UP001434883"/>
    </source>
</evidence>
<dbReference type="PANTHER" id="PTHR14540:SF2">
    <property type="entry name" value="INTEGRATOR COMPLEX SUBUNIT 15"/>
    <property type="match status" value="1"/>
</dbReference>
<dbReference type="PANTHER" id="PTHR14540">
    <property type="entry name" value="INTEGRATOR COMPLEX SUBUNIT 15"/>
    <property type="match status" value="1"/>
</dbReference>
<proteinExistence type="predicted"/>
<accession>A0ABV0QL71</accession>
<dbReference type="Proteomes" id="UP001434883">
    <property type="component" value="Unassembled WGS sequence"/>
</dbReference>
<comment type="caution">
    <text evidence="1">The sequence shown here is derived from an EMBL/GenBank/DDBJ whole genome shotgun (WGS) entry which is preliminary data.</text>
</comment>
<dbReference type="Pfam" id="PF14964">
    <property type="entry name" value="INTS15"/>
    <property type="match status" value="1"/>
</dbReference>
<sequence>MVLCQVVMGDIRQSLLPRDVLSAAKELLYHLDIYICNMVQSGRQPPQVDSKTLDLIEEFILHTPKDRNAPVRVSPKDPEGFGEDECSAGAAAPGDHVQLFSGAESGHCAPAYVLRPLQSSRKPGRRKSNGIAEQASLHGSCCGQGAYFGMCCYLVTGEEPISIEDIRPWCGILSSMCDVHFVM</sequence>
<gene>
    <name evidence="1" type="ORF">XENOCAPTIV_002857</name>
</gene>